<feature type="transmembrane region" description="Helical" evidence="8">
    <location>
        <begin position="20"/>
        <end position="44"/>
    </location>
</feature>
<evidence type="ECO:0000256" key="4">
    <source>
        <dbReference type="ARBA" id="ARBA00022475"/>
    </source>
</evidence>
<keyword evidence="5 8" id="KW-0812">Transmembrane</keyword>
<accession>A0A841FIS5</accession>
<dbReference type="InterPro" id="IPR051322">
    <property type="entry name" value="AA_ABC_Transporter_Permease"/>
</dbReference>
<feature type="domain" description="ABC transmembrane type-1" evidence="9">
    <location>
        <begin position="16"/>
        <end position="210"/>
    </location>
</feature>
<sequence length="220" mass="23084">MNLDWAELAELLGPASLETLQMVGLATLWTVIAGLPLGVALYSLSPRGLRPVGSVYKILGLVVNIGRSIPFILLMLAIIPVTRLLIGTSIGSFAAVVPLSVAAVPFFARLVESSLLDIDPGLVEAARSMGAHGLGIVGRVLVPESLPSLIRALTVTVVAIIGYSAMAGAIGGGGLGAVAVRYGYQRFQYDTMIVAVIILVVLVQLIQFAGDLVSRRLDRR</sequence>
<keyword evidence="3 8" id="KW-0813">Transport</keyword>
<keyword evidence="4" id="KW-1003">Cell membrane</keyword>
<dbReference type="RefSeq" id="WP_184787711.1">
    <property type="nucleotide sequence ID" value="NZ_BONT01000067.1"/>
</dbReference>
<feature type="transmembrane region" description="Helical" evidence="8">
    <location>
        <begin position="56"/>
        <end position="79"/>
    </location>
</feature>
<dbReference type="PROSITE" id="PS50928">
    <property type="entry name" value="ABC_TM1"/>
    <property type="match status" value="1"/>
</dbReference>
<evidence type="ECO:0000256" key="8">
    <source>
        <dbReference type="RuleBase" id="RU363032"/>
    </source>
</evidence>
<dbReference type="InterPro" id="IPR035906">
    <property type="entry name" value="MetI-like_sf"/>
</dbReference>
<feature type="transmembrane region" description="Helical" evidence="8">
    <location>
        <begin position="149"/>
        <end position="172"/>
    </location>
</feature>
<dbReference type="FunFam" id="1.10.3720.10:FF:000002">
    <property type="entry name" value="D-methionine ABC transporter permease MetI"/>
    <property type="match status" value="1"/>
</dbReference>
<evidence type="ECO:0000256" key="2">
    <source>
        <dbReference type="ARBA" id="ARBA00007069"/>
    </source>
</evidence>
<reference evidence="10 11" key="1">
    <citation type="submission" date="2020-08" db="EMBL/GenBank/DDBJ databases">
        <title>Genomic Encyclopedia of Type Strains, Phase IV (KMG-IV): sequencing the most valuable type-strain genomes for metagenomic binning, comparative biology and taxonomic classification.</title>
        <authorList>
            <person name="Goeker M."/>
        </authorList>
    </citation>
    <scope>NUCLEOTIDE SEQUENCE [LARGE SCALE GENOMIC DNA]</scope>
    <source>
        <strain evidence="10 11">YIM 65646</strain>
    </source>
</reference>
<dbReference type="AlphaFoldDB" id="A0A841FIS5"/>
<evidence type="ECO:0000259" key="9">
    <source>
        <dbReference type="PROSITE" id="PS50928"/>
    </source>
</evidence>
<evidence type="ECO:0000256" key="1">
    <source>
        <dbReference type="ARBA" id="ARBA00004651"/>
    </source>
</evidence>
<gene>
    <name evidence="10" type="ORF">HNR73_002707</name>
</gene>
<feature type="transmembrane region" description="Helical" evidence="8">
    <location>
        <begin position="85"/>
        <end position="108"/>
    </location>
</feature>
<keyword evidence="6 8" id="KW-1133">Transmembrane helix</keyword>
<evidence type="ECO:0000256" key="3">
    <source>
        <dbReference type="ARBA" id="ARBA00022448"/>
    </source>
</evidence>
<proteinExistence type="inferred from homology"/>
<comment type="similarity">
    <text evidence="2">Belongs to the binding-protein-dependent transport system permease family. CysTW subfamily.</text>
</comment>
<dbReference type="CDD" id="cd06261">
    <property type="entry name" value="TM_PBP2"/>
    <property type="match status" value="1"/>
</dbReference>
<evidence type="ECO:0000313" key="10">
    <source>
        <dbReference type="EMBL" id="MBB6034853.1"/>
    </source>
</evidence>
<dbReference type="InterPro" id="IPR000515">
    <property type="entry name" value="MetI-like"/>
</dbReference>
<dbReference type="PANTHER" id="PTHR30450">
    <property type="entry name" value="ABC TRANSPORTER PERMEASE"/>
    <property type="match status" value="1"/>
</dbReference>
<dbReference type="EMBL" id="JACHGT010000005">
    <property type="protein sequence ID" value="MBB6034853.1"/>
    <property type="molecule type" value="Genomic_DNA"/>
</dbReference>
<comment type="subcellular location">
    <subcellularLocation>
        <location evidence="1 8">Cell membrane</location>
        <topology evidence="1 8">Multi-pass membrane protein</topology>
    </subcellularLocation>
</comment>
<comment type="caution">
    <text evidence="10">The sequence shown here is derived from an EMBL/GenBank/DDBJ whole genome shotgun (WGS) entry which is preliminary data.</text>
</comment>
<organism evidence="10 11">
    <name type="scientific">Phytomonospora endophytica</name>
    <dbReference type="NCBI Taxonomy" id="714109"/>
    <lineage>
        <taxon>Bacteria</taxon>
        <taxon>Bacillati</taxon>
        <taxon>Actinomycetota</taxon>
        <taxon>Actinomycetes</taxon>
        <taxon>Micromonosporales</taxon>
        <taxon>Micromonosporaceae</taxon>
        <taxon>Phytomonospora</taxon>
    </lineage>
</organism>
<dbReference type="SUPFAM" id="SSF161098">
    <property type="entry name" value="MetI-like"/>
    <property type="match status" value="1"/>
</dbReference>
<dbReference type="PANTHER" id="PTHR30450:SF1">
    <property type="entry name" value="D-METHIONINE TRANSPORT SYSTEM PERMEASE PROTEIN METI-RELATED"/>
    <property type="match status" value="1"/>
</dbReference>
<keyword evidence="7 8" id="KW-0472">Membrane</keyword>
<dbReference type="Proteomes" id="UP000548476">
    <property type="component" value="Unassembled WGS sequence"/>
</dbReference>
<keyword evidence="11" id="KW-1185">Reference proteome</keyword>
<dbReference type="Gene3D" id="1.10.3720.10">
    <property type="entry name" value="MetI-like"/>
    <property type="match status" value="1"/>
</dbReference>
<name>A0A841FIS5_9ACTN</name>
<feature type="transmembrane region" description="Helical" evidence="8">
    <location>
        <begin position="192"/>
        <end position="213"/>
    </location>
</feature>
<dbReference type="Pfam" id="PF00528">
    <property type="entry name" value="BPD_transp_1"/>
    <property type="match status" value="1"/>
</dbReference>
<evidence type="ECO:0000256" key="6">
    <source>
        <dbReference type="ARBA" id="ARBA00022989"/>
    </source>
</evidence>
<dbReference type="GO" id="GO:0005886">
    <property type="term" value="C:plasma membrane"/>
    <property type="evidence" value="ECO:0007669"/>
    <property type="project" value="UniProtKB-SubCell"/>
</dbReference>
<protein>
    <submittedName>
        <fullName evidence="10">D-methionine transport system permease protein</fullName>
    </submittedName>
</protein>
<evidence type="ECO:0000313" key="11">
    <source>
        <dbReference type="Proteomes" id="UP000548476"/>
    </source>
</evidence>
<dbReference type="GO" id="GO:0048473">
    <property type="term" value="P:D-methionine transmembrane transport"/>
    <property type="evidence" value="ECO:0007669"/>
    <property type="project" value="TreeGrafter"/>
</dbReference>
<evidence type="ECO:0000256" key="7">
    <source>
        <dbReference type="ARBA" id="ARBA00023136"/>
    </source>
</evidence>
<evidence type="ECO:0000256" key="5">
    <source>
        <dbReference type="ARBA" id="ARBA00022692"/>
    </source>
</evidence>